<accession>B9SGG6</accession>
<dbReference type="Proteomes" id="UP000008311">
    <property type="component" value="Unassembled WGS sequence"/>
</dbReference>
<name>B9SGG6_RICCO</name>
<dbReference type="AlphaFoldDB" id="B9SGG6"/>
<dbReference type="InParanoid" id="B9SGG6"/>
<organism evidence="1 2">
    <name type="scientific">Ricinus communis</name>
    <name type="common">Castor bean</name>
    <dbReference type="NCBI Taxonomy" id="3988"/>
    <lineage>
        <taxon>Eukaryota</taxon>
        <taxon>Viridiplantae</taxon>
        <taxon>Streptophyta</taxon>
        <taxon>Embryophyta</taxon>
        <taxon>Tracheophyta</taxon>
        <taxon>Spermatophyta</taxon>
        <taxon>Magnoliopsida</taxon>
        <taxon>eudicotyledons</taxon>
        <taxon>Gunneridae</taxon>
        <taxon>Pentapetalae</taxon>
        <taxon>rosids</taxon>
        <taxon>fabids</taxon>
        <taxon>Malpighiales</taxon>
        <taxon>Euphorbiaceae</taxon>
        <taxon>Acalyphoideae</taxon>
        <taxon>Acalypheae</taxon>
        <taxon>Ricinus</taxon>
    </lineage>
</organism>
<keyword evidence="2" id="KW-1185">Reference proteome</keyword>
<reference evidence="2" key="1">
    <citation type="journal article" date="2010" name="Nat. Biotechnol.">
        <title>Draft genome sequence of the oilseed species Ricinus communis.</title>
        <authorList>
            <person name="Chan A.P."/>
            <person name="Crabtree J."/>
            <person name="Zhao Q."/>
            <person name="Lorenzi H."/>
            <person name="Orvis J."/>
            <person name="Puiu D."/>
            <person name="Melake-Berhan A."/>
            <person name="Jones K.M."/>
            <person name="Redman J."/>
            <person name="Chen G."/>
            <person name="Cahoon E.B."/>
            <person name="Gedil M."/>
            <person name="Stanke M."/>
            <person name="Haas B.J."/>
            <person name="Wortman J.R."/>
            <person name="Fraser-Liggett C.M."/>
            <person name="Ravel J."/>
            <person name="Rabinowicz P.D."/>
        </authorList>
    </citation>
    <scope>NUCLEOTIDE SEQUENCE [LARGE SCALE GENOMIC DNA]</scope>
    <source>
        <strain evidence="2">cv. Hale</strain>
    </source>
</reference>
<protein>
    <submittedName>
        <fullName evidence="1">Uncharacterized protein</fullName>
    </submittedName>
</protein>
<proteinExistence type="predicted"/>
<sequence length="59" mass="6313">MDNAEKNVDGVRRRLEEHMLCWYNGEDKRSNGVEKAFMKGKCGGGGGGAAISKGNLRGG</sequence>
<gene>
    <name evidence="1" type="ORF">RCOM_0745760</name>
</gene>
<evidence type="ECO:0000313" key="2">
    <source>
        <dbReference type="Proteomes" id="UP000008311"/>
    </source>
</evidence>
<evidence type="ECO:0000313" key="1">
    <source>
        <dbReference type="EMBL" id="EEF37332.1"/>
    </source>
</evidence>
<dbReference type="EMBL" id="EQ973952">
    <property type="protein sequence ID" value="EEF37332.1"/>
    <property type="molecule type" value="Genomic_DNA"/>
</dbReference>